<dbReference type="InterPro" id="IPR001647">
    <property type="entry name" value="HTH_TetR"/>
</dbReference>
<dbReference type="SUPFAM" id="SSF46689">
    <property type="entry name" value="Homeodomain-like"/>
    <property type="match status" value="1"/>
</dbReference>
<dbReference type="AlphaFoldDB" id="A0A395JPM1"/>
<dbReference type="InterPro" id="IPR036271">
    <property type="entry name" value="Tet_transcr_reg_TetR-rel_C_sf"/>
</dbReference>
<evidence type="ECO:0000256" key="1">
    <source>
        <dbReference type="ARBA" id="ARBA00023125"/>
    </source>
</evidence>
<dbReference type="Proteomes" id="UP000253083">
    <property type="component" value="Unassembled WGS sequence"/>
</dbReference>
<keyword evidence="5" id="KW-1185">Reference proteome</keyword>
<dbReference type="OrthoDB" id="2356263at2"/>
<accession>A0A395JPM1</accession>
<dbReference type="PANTHER" id="PTHR30055:SF235">
    <property type="entry name" value="TRANSCRIPTIONAL REGULATORY PROTEIN"/>
    <property type="match status" value="1"/>
</dbReference>
<dbReference type="Gene3D" id="1.10.357.10">
    <property type="entry name" value="Tetracycline Repressor, domain 2"/>
    <property type="match status" value="1"/>
</dbReference>
<dbReference type="RefSeq" id="WP_113954491.1">
    <property type="nucleotide sequence ID" value="NZ_QNRT01000002.1"/>
</dbReference>
<evidence type="ECO:0000256" key="2">
    <source>
        <dbReference type="PROSITE-ProRule" id="PRU00335"/>
    </source>
</evidence>
<dbReference type="InterPro" id="IPR041586">
    <property type="entry name" value="PsrA_TetR_C"/>
</dbReference>
<dbReference type="GO" id="GO:0003700">
    <property type="term" value="F:DNA-binding transcription factor activity"/>
    <property type="evidence" value="ECO:0007669"/>
    <property type="project" value="TreeGrafter"/>
</dbReference>
<sequence>MSATPSKSERILDAAESLFAVHGYDGVTMRQIASHADVDVALANYHFGRKIDVFNAVFERRAELLNSSRVNALRACQRDAGEAGPSVEQIIEAFLRPLEMAQETTDPGWKNYLALIAYVNNSPVWGKSMMSSMFDKLVQEFIDALKKALPNAKDDDIYWCYQNLSGALTLTFAQTGRIDKLSNGRCRSDDFEAAYGTMIPFIAAGFIRVCG</sequence>
<dbReference type="InParanoid" id="A0A395JPM1"/>
<dbReference type="InterPro" id="IPR050109">
    <property type="entry name" value="HTH-type_TetR-like_transc_reg"/>
</dbReference>
<name>A0A395JPM1_9GAMM</name>
<evidence type="ECO:0000313" key="4">
    <source>
        <dbReference type="EMBL" id="RBP51747.1"/>
    </source>
</evidence>
<evidence type="ECO:0000259" key="3">
    <source>
        <dbReference type="PROSITE" id="PS50977"/>
    </source>
</evidence>
<reference evidence="4 5" key="1">
    <citation type="submission" date="2018-06" db="EMBL/GenBank/DDBJ databases">
        <title>Genomic Encyclopedia of Type Strains, Phase IV (KMG-IV): sequencing the most valuable type-strain genomes for metagenomic binning, comparative biology and taxonomic classification.</title>
        <authorList>
            <person name="Goeker M."/>
        </authorList>
    </citation>
    <scope>NUCLEOTIDE SEQUENCE [LARGE SCALE GENOMIC DNA]</scope>
    <source>
        <strain evidence="4 5">DSM 24032</strain>
    </source>
</reference>
<gene>
    <name evidence="4" type="ORF">DFR28_1021180</name>
</gene>
<dbReference type="Pfam" id="PF00440">
    <property type="entry name" value="TetR_N"/>
    <property type="match status" value="1"/>
</dbReference>
<comment type="caution">
    <text evidence="4">The sequence shown here is derived from an EMBL/GenBank/DDBJ whole genome shotgun (WGS) entry which is preliminary data.</text>
</comment>
<evidence type="ECO:0000313" key="5">
    <source>
        <dbReference type="Proteomes" id="UP000253083"/>
    </source>
</evidence>
<dbReference type="Pfam" id="PF17939">
    <property type="entry name" value="TetR_C_30"/>
    <property type="match status" value="1"/>
</dbReference>
<dbReference type="PANTHER" id="PTHR30055">
    <property type="entry name" value="HTH-TYPE TRANSCRIPTIONAL REGULATOR RUTR"/>
    <property type="match status" value="1"/>
</dbReference>
<protein>
    <submittedName>
        <fullName evidence="4">TetR family transcriptional regulator</fullName>
    </submittedName>
</protein>
<dbReference type="PROSITE" id="PS50977">
    <property type="entry name" value="HTH_TETR_2"/>
    <property type="match status" value="1"/>
</dbReference>
<keyword evidence="1 2" id="KW-0238">DNA-binding</keyword>
<dbReference type="InterPro" id="IPR009057">
    <property type="entry name" value="Homeodomain-like_sf"/>
</dbReference>
<dbReference type="SUPFAM" id="SSF48498">
    <property type="entry name" value="Tetracyclin repressor-like, C-terminal domain"/>
    <property type="match status" value="1"/>
</dbReference>
<feature type="DNA-binding region" description="H-T-H motif" evidence="2">
    <location>
        <begin position="28"/>
        <end position="47"/>
    </location>
</feature>
<dbReference type="EMBL" id="QNRT01000002">
    <property type="protein sequence ID" value="RBP51747.1"/>
    <property type="molecule type" value="Genomic_DNA"/>
</dbReference>
<feature type="domain" description="HTH tetR-type" evidence="3">
    <location>
        <begin position="5"/>
        <end position="65"/>
    </location>
</feature>
<organism evidence="4 5">
    <name type="scientific">Arenicella xantha</name>
    <dbReference type="NCBI Taxonomy" id="644221"/>
    <lineage>
        <taxon>Bacteria</taxon>
        <taxon>Pseudomonadati</taxon>
        <taxon>Pseudomonadota</taxon>
        <taxon>Gammaproteobacteria</taxon>
        <taxon>Arenicellales</taxon>
        <taxon>Arenicellaceae</taxon>
        <taxon>Arenicella</taxon>
    </lineage>
</organism>
<proteinExistence type="predicted"/>
<dbReference type="GO" id="GO:0000976">
    <property type="term" value="F:transcription cis-regulatory region binding"/>
    <property type="evidence" value="ECO:0007669"/>
    <property type="project" value="TreeGrafter"/>
</dbReference>